<evidence type="ECO:0000313" key="1">
    <source>
        <dbReference type="EMBL" id="AET63873.1"/>
    </source>
</evidence>
<dbReference type="PATRIC" id="fig|1110509.7.peg.542"/>
<gene>
    <name evidence="1" type="ordered locus">Mhar_0488</name>
</gene>
<dbReference type="AlphaFoldDB" id="G7WN17"/>
<proteinExistence type="predicted"/>
<dbReference type="GeneID" id="12509657"/>
<protein>
    <submittedName>
        <fullName evidence="1">Uncharacterized protein</fullName>
    </submittedName>
</protein>
<dbReference type="HOGENOM" id="CLU_2177878_0_0_2"/>
<dbReference type="STRING" id="1110509.Mhar_0488"/>
<accession>G7WN17</accession>
<reference evidence="1 2" key="1">
    <citation type="journal article" date="2012" name="PLoS ONE">
        <title>The genome characteristics and predicted function of methyl-group oxidation pathway in the obligate aceticlastic methanogens, Methanosaeta spp.</title>
        <authorList>
            <person name="Zhu J."/>
            <person name="Zheng H."/>
            <person name="Ai G."/>
            <person name="Zhang G."/>
            <person name="Liu D."/>
            <person name="Liu X."/>
            <person name="Dong X."/>
        </authorList>
    </citation>
    <scope>NUCLEOTIDE SEQUENCE [LARGE SCALE GENOMIC DNA]</scope>
    <source>
        <strain evidence="1 2">6Ac</strain>
    </source>
</reference>
<dbReference type="EMBL" id="CP003117">
    <property type="protein sequence ID" value="AET63873.1"/>
    <property type="molecule type" value="Genomic_DNA"/>
</dbReference>
<keyword evidence="2" id="KW-1185">Reference proteome</keyword>
<name>G7WN17_METH6</name>
<sequence>MRLIPILIFSTMAMASAAVDPLNLSFTGDLDELEALLAGEDIGLINRSAAGAARSGADPGIEPPFLHLLRNESIFLDFANLTAPAFPVPFGADAAENESFFEILLRDWW</sequence>
<organism evidence="1 2">
    <name type="scientific">Methanothrix harundinacea (strain 6Ac)</name>
    <name type="common">Methanosaeta harundinacea</name>
    <dbReference type="NCBI Taxonomy" id="1110509"/>
    <lineage>
        <taxon>Archaea</taxon>
        <taxon>Methanobacteriati</taxon>
        <taxon>Methanobacteriota</taxon>
        <taxon>Stenosarchaea group</taxon>
        <taxon>Methanomicrobia</taxon>
        <taxon>Methanotrichales</taxon>
        <taxon>Methanotrichaceae</taxon>
        <taxon>Methanothrix</taxon>
    </lineage>
</organism>
<dbReference type="Proteomes" id="UP000005877">
    <property type="component" value="Chromosome"/>
</dbReference>
<evidence type="ECO:0000313" key="2">
    <source>
        <dbReference type="Proteomes" id="UP000005877"/>
    </source>
</evidence>
<dbReference type="KEGG" id="mhi:Mhar_0488"/>
<dbReference type="RefSeq" id="WP_014586058.1">
    <property type="nucleotide sequence ID" value="NC_017527.1"/>
</dbReference>